<dbReference type="SUPFAM" id="SSF51621">
    <property type="entry name" value="Phosphoenolpyruvate/pyruvate domain"/>
    <property type="match status" value="1"/>
</dbReference>
<evidence type="ECO:0000256" key="3">
    <source>
        <dbReference type="ARBA" id="ARBA00022741"/>
    </source>
</evidence>
<feature type="domain" description="PEP-utilising enzyme C-terminal" evidence="5">
    <location>
        <begin position="71"/>
        <end position="268"/>
    </location>
</feature>
<comment type="caution">
    <text evidence="6">The sequence shown here is derived from an EMBL/GenBank/DDBJ whole genome shotgun (WGS) entry which is preliminary data.</text>
</comment>
<dbReference type="InterPro" id="IPR015813">
    <property type="entry name" value="Pyrv/PenolPyrv_kinase-like_dom"/>
</dbReference>
<comment type="similarity">
    <text evidence="1">Belongs to the PEP-utilizing enzyme family.</text>
</comment>
<dbReference type="InterPro" id="IPR006319">
    <property type="entry name" value="PEP_synth"/>
</dbReference>
<evidence type="ECO:0000313" key="7">
    <source>
        <dbReference type="Proteomes" id="UP000241771"/>
    </source>
</evidence>
<evidence type="ECO:0000259" key="5">
    <source>
        <dbReference type="Pfam" id="PF02896"/>
    </source>
</evidence>
<keyword evidence="3" id="KW-0547">Nucleotide-binding</keyword>
<gene>
    <name evidence="6" type="ORF">C9I98_05945</name>
</gene>
<dbReference type="InterPro" id="IPR000121">
    <property type="entry name" value="PEP_util_C"/>
</dbReference>
<dbReference type="InterPro" id="IPR040442">
    <property type="entry name" value="Pyrv_kinase-like_dom_sf"/>
</dbReference>
<evidence type="ECO:0000313" key="6">
    <source>
        <dbReference type="EMBL" id="PSW21469.1"/>
    </source>
</evidence>
<reference evidence="6 7" key="1">
    <citation type="submission" date="2018-01" db="EMBL/GenBank/DDBJ databases">
        <title>Whole genome sequencing of Histamine producing bacteria.</title>
        <authorList>
            <person name="Butler K."/>
        </authorList>
    </citation>
    <scope>NUCLEOTIDE SEQUENCE [LARGE SCALE GENOMIC DNA]</scope>
    <source>
        <strain evidence="6 7">DSM 100436</strain>
    </source>
</reference>
<dbReference type="Proteomes" id="UP000241771">
    <property type="component" value="Unassembled WGS sequence"/>
</dbReference>
<keyword evidence="4" id="KW-0067">ATP-binding</keyword>
<keyword evidence="2" id="KW-0479">Metal-binding</keyword>
<protein>
    <submittedName>
        <fullName evidence="6">Phosphoenolpyruvate-utilizing protein</fullName>
    </submittedName>
</protein>
<keyword evidence="6" id="KW-0670">Pyruvate</keyword>
<name>A0A2T3NZ28_9GAMM</name>
<dbReference type="RefSeq" id="WP_107271705.1">
    <property type="nucleotide sequence ID" value="NZ_PYMA01000002.1"/>
</dbReference>
<proteinExistence type="inferred from homology"/>
<keyword evidence="7" id="KW-1185">Reference proteome</keyword>
<organism evidence="6 7">
    <name type="scientific">Photobacterium sanctipauli</name>
    <dbReference type="NCBI Taxonomy" id="1342794"/>
    <lineage>
        <taxon>Bacteria</taxon>
        <taxon>Pseudomonadati</taxon>
        <taxon>Pseudomonadota</taxon>
        <taxon>Gammaproteobacteria</taxon>
        <taxon>Vibrionales</taxon>
        <taxon>Vibrionaceae</taxon>
        <taxon>Photobacterium</taxon>
    </lineage>
</organism>
<dbReference type="PANTHER" id="PTHR43030:SF1">
    <property type="entry name" value="PHOSPHOENOLPYRUVATE SYNTHASE"/>
    <property type="match status" value="1"/>
</dbReference>
<dbReference type="AlphaFoldDB" id="A0A2T3NZ28"/>
<dbReference type="Pfam" id="PF02896">
    <property type="entry name" value="PEP-utilizers_C"/>
    <property type="match status" value="1"/>
</dbReference>
<dbReference type="GO" id="GO:0008986">
    <property type="term" value="F:pyruvate, water dikinase activity"/>
    <property type="evidence" value="ECO:0007669"/>
    <property type="project" value="InterPro"/>
</dbReference>
<accession>A0A2T3NZ28</accession>
<evidence type="ECO:0000256" key="1">
    <source>
        <dbReference type="ARBA" id="ARBA00007837"/>
    </source>
</evidence>
<dbReference type="PANTHER" id="PTHR43030">
    <property type="entry name" value="PHOSPHOENOLPYRUVATE SYNTHASE"/>
    <property type="match status" value="1"/>
</dbReference>
<dbReference type="GO" id="GO:0005524">
    <property type="term" value="F:ATP binding"/>
    <property type="evidence" value="ECO:0007669"/>
    <property type="project" value="UniProtKB-KW"/>
</dbReference>
<sequence>MTNCTQPGLNLTELIKSTTQLNKDGLTIGLVSIDGLIQELNLHPYAVAYPSDLNDETQTQLLNQCDGNPAEYFVSALAKQLIQAAKLAGEQPLRVRLSGADSHQRQTLLGAELEASEVNPLIGLRGVSRFADKSIRKSFELECEAIKRARNAEGMTNIELVIPFVRTFSEAATIIDLLAEQGLCRGAHGLKVHLMAELPANALLADKFLQYFDGLVIDIDQLAQFSLGLDQTHPSLDYLHDDQNEAVLLLVRQALKAAATTGKGCAVVSHYIEKAPKLQSWLLDHDVDTVITQ</sequence>
<evidence type="ECO:0000256" key="4">
    <source>
        <dbReference type="ARBA" id="ARBA00022840"/>
    </source>
</evidence>
<dbReference type="EMBL" id="PYMA01000002">
    <property type="protein sequence ID" value="PSW21469.1"/>
    <property type="molecule type" value="Genomic_DNA"/>
</dbReference>
<evidence type="ECO:0000256" key="2">
    <source>
        <dbReference type="ARBA" id="ARBA00022723"/>
    </source>
</evidence>
<dbReference type="GO" id="GO:0046872">
    <property type="term" value="F:metal ion binding"/>
    <property type="evidence" value="ECO:0007669"/>
    <property type="project" value="UniProtKB-KW"/>
</dbReference>
<dbReference type="Gene3D" id="3.20.20.60">
    <property type="entry name" value="Phosphoenolpyruvate-binding domains"/>
    <property type="match status" value="1"/>
</dbReference>